<dbReference type="Proteomes" id="UP001281410">
    <property type="component" value="Unassembled WGS sequence"/>
</dbReference>
<evidence type="ECO:0000313" key="5">
    <source>
        <dbReference type="Proteomes" id="UP001281410"/>
    </source>
</evidence>
<keyword evidence="2" id="KW-0804">Transcription</keyword>
<comment type="caution">
    <text evidence="4">The sequence shown here is derived from an EMBL/GenBank/DDBJ whole genome shotgun (WGS) entry which is preliminary data.</text>
</comment>
<dbReference type="GO" id="GO:0006353">
    <property type="term" value="P:DNA-templated transcription termination"/>
    <property type="evidence" value="ECO:0007669"/>
    <property type="project" value="UniProtKB-KW"/>
</dbReference>
<dbReference type="EMBL" id="JANJYJ010000008">
    <property type="protein sequence ID" value="KAK3194018.1"/>
    <property type="molecule type" value="Genomic_DNA"/>
</dbReference>
<keyword evidence="2" id="KW-0806">Transcription termination</keyword>
<protein>
    <submittedName>
        <fullName evidence="4">Uncharacterized protein</fullName>
    </submittedName>
</protein>
<proteinExistence type="inferred from homology"/>
<name>A0AAD9ZX19_9ROSI</name>
<sequence length="404" mass="45899">MLGLLYCKRLQSLLAFKLKPNYVGDSIVLRSFSSIKLADNSKKDEEEQKKVSFTVSYLMNSCGLPHESAVSVSKYVKFMSPERPDVILRLLRDHGFADAHISKLIKKLPSVLLAKPEETLLPKLEFLHSIGVSSSDITNTICWNPNFLSRSLQKCIIPCYNSLKSFLDNDDKKALKVFRQTSWMTMHNLQKNIVANASILREHGVPPSTISQLLTCYPSVMALNVNKFAEYVKKAIGMEFDLSSSTFVHGLQALAQISKTTWEHKMKVYRSLGWSDDEFWLAFKRHPICIKSSEKKIMSVVDFLVNKMGWKPSDVARTPSVLCYSMEKRIVPRCSVIRILLLKGLVKKEFALSSVLLSTEKYFLDTFVIKYLDQVPYLLSIFKGKMGLLELGLEFDQKSGTKVV</sequence>
<evidence type="ECO:0000256" key="1">
    <source>
        <dbReference type="ARBA" id="ARBA00007692"/>
    </source>
</evidence>
<dbReference type="InterPro" id="IPR003690">
    <property type="entry name" value="MTERF"/>
</dbReference>
<comment type="similarity">
    <text evidence="1">Belongs to the mTERF family.</text>
</comment>
<keyword evidence="5" id="KW-1185">Reference proteome</keyword>
<evidence type="ECO:0000313" key="4">
    <source>
        <dbReference type="EMBL" id="KAK3194018.1"/>
    </source>
</evidence>
<gene>
    <name evidence="4" type="ORF">Dsin_025328</name>
</gene>
<dbReference type="PANTHER" id="PTHR13068:SF133">
    <property type="entry name" value="MITOCHONDRIAL TRANSCRIPTION TERMINATION FACTOR FAMILY PROTEIN"/>
    <property type="match status" value="1"/>
</dbReference>
<dbReference type="FunFam" id="1.25.70.10:FF:000001">
    <property type="entry name" value="Mitochondrial transcription termination factor-like"/>
    <property type="match status" value="1"/>
</dbReference>
<dbReference type="Pfam" id="PF02536">
    <property type="entry name" value="mTERF"/>
    <property type="match status" value="2"/>
</dbReference>
<dbReference type="GO" id="GO:0003676">
    <property type="term" value="F:nucleic acid binding"/>
    <property type="evidence" value="ECO:0007669"/>
    <property type="project" value="InterPro"/>
</dbReference>
<accession>A0AAD9ZX19</accession>
<keyword evidence="3" id="KW-0809">Transit peptide</keyword>
<evidence type="ECO:0000256" key="3">
    <source>
        <dbReference type="ARBA" id="ARBA00022946"/>
    </source>
</evidence>
<dbReference type="AlphaFoldDB" id="A0AAD9ZX19"/>
<dbReference type="Gene3D" id="1.25.70.10">
    <property type="entry name" value="Transcription termination factor 3, mitochondrial"/>
    <property type="match status" value="1"/>
</dbReference>
<evidence type="ECO:0000256" key="2">
    <source>
        <dbReference type="ARBA" id="ARBA00022472"/>
    </source>
</evidence>
<reference evidence="4" key="1">
    <citation type="journal article" date="2023" name="Plant J.">
        <title>Genome sequences and population genomics provide insights into the demographic history, inbreeding, and mutation load of two 'living fossil' tree species of Dipteronia.</title>
        <authorList>
            <person name="Feng Y."/>
            <person name="Comes H.P."/>
            <person name="Chen J."/>
            <person name="Zhu S."/>
            <person name="Lu R."/>
            <person name="Zhang X."/>
            <person name="Li P."/>
            <person name="Qiu J."/>
            <person name="Olsen K.M."/>
            <person name="Qiu Y."/>
        </authorList>
    </citation>
    <scope>NUCLEOTIDE SEQUENCE</scope>
    <source>
        <strain evidence="4">NBL</strain>
    </source>
</reference>
<dbReference type="SMART" id="SM00733">
    <property type="entry name" value="Mterf"/>
    <property type="match status" value="7"/>
</dbReference>
<keyword evidence="2" id="KW-0805">Transcription regulation</keyword>
<dbReference type="PANTHER" id="PTHR13068">
    <property type="entry name" value="CGI-12 PROTEIN-RELATED"/>
    <property type="match status" value="1"/>
</dbReference>
<organism evidence="4 5">
    <name type="scientific">Dipteronia sinensis</name>
    <dbReference type="NCBI Taxonomy" id="43782"/>
    <lineage>
        <taxon>Eukaryota</taxon>
        <taxon>Viridiplantae</taxon>
        <taxon>Streptophyta</taxon>
        <taxon>Embryophyta</taxon>
        <taxon>Tracheophyta</taxon>
        <taxon>Spermatophyta</taxon>
        <taxon>Magnoliopsida</taxon>
        <taxon>eudicotyledons</taxon>
        <taxon>Gunneridae</taxon>
        <taxon>Pentapetalae</taxon>
        <taxon>rosids</taxon>
        <taxon>malvids</taxon>
        <taxon>Sapindales</taxon>
        <taxon>Sapindaceae</taxon>
        <taxon>Hippocastanoideae</taxon>
        <taxon>Acereae</taxon>
        <taxon>Dipteronia</taxon>
    </lineage>
</organism>
<dbReference type="InterPro" id="IPR038538">
    <property type="entry name" value="MTERF_sf"/>
</dbReference>